<evidence type="ECO:0000313" key="11">
    <source>
        <dbReference type="EMBL" id="ADD05351.1"/>
    </source>
</evidence>
<dbReference type="Proteomes" id="UP000001879">
    <property type="component" value="Chromosome"/>
</dbReference>
<keyword evidence="5 11" id="KW-0031">Aminopeptidase</keyword>
<evidence type="ECO:0000256" key="6">
    <source>
        <dbReference type="ARBA" id="ARBA00022670"/>
    </source>
</evidence>
<dbReference type="PRINTS" id="PR00919">
    <property type="entry name" value="THERMOPTASE"/>
</dbReference>
<evidence type="ECO:0000256" key="8">
    <source>
        <dbReference type="ARBA" id="ARBA00022801"/>
    </source>
</evidence>
<dbReference type="GO" id="GO:0006508">
    <property type="term" value="P:proteolysis"/>
    <property type="evidence" value="ECO:0007669"/>
    <property type="project" value="UniProtKB-KW"/>
</dbReference>
<keyword evidence="6" id="KW-0645">Protease</keyword>
<comment type="similarity">
    <text evidence="4">Belongs to the peptidase M29 family.</text>
</comment>
<keyword evidence="7" id="KW-0479">Metal-binding</keyword>
<dbReference type="GO" id="GO:0004177">
    <property type="term" value="F:aminopeptidase activity"/>
    <property type="evidence" value="ECO:0007669"/>
    <property type="project" value="UniProtKB-KW"/>
</dbReference>
<dbReference type="PaxDb" id="547559-Nmag_1777"/>
<keyword evidence="13" id="KW-1185">Reference proteome</keyword>
<comment type="cofactor">
    <cofactor evidence="3">
        <name>Zn(2+)</name>
        <dbReference type="ChEBI" id="CHEBI:29105"/>
    </cofactor>
</comment>
<protein>
    <submittedName>
        <fullName evidence="11">Aminopeptidase (Homolog to leucyl aminopeptidase / aminopeptidase T)</fullName>
        <ecNumber evidence="11">3.4.11.-</ecNumber>
    </submittedName>
    <submittedName>
        <fullName evidence="12">Peptidase M29 aminopeptidase II</fullName>
    </submittedName>
</protein>
<comment type="cofactor">
    <cofactor evidence="1">
        <name>Co(2+)</name>
        <dbReference type="ChEBI" id="CHEBI:48828"/>
    </cofactor>
</comment>
<gene>
    <name evidence="11" type="primary">pepB3</name>
    <name evidence="11" type="ordered locus">Nmag_1777</name>
    <name evidence="12" type="ORF">C500_11455</name>
</gene>
<dbReference type="HOGENOM" id="CLU_057697_0_0_2"/>
<reference evidence="11" key="4">
    <citation type="submission" date="2016-09" db="EMBL/GenBank/DDBJ databases">
        <authorList>
            <person name="Pfeiffer F."/>
        </authorList>
    </citation>
    <scope>NUCLEOTIDE SEQUENCE</scope>
    <source>
        <strain evidence="11">ATCC 43099</strain>
    </source>
</reference>
<dbReference type="SUPFAM" id="SSF144052">
    <property type="entry name" value="Thermophilic metalloprotease-like"/>
    <property type="match status" value="1"/>
</dbReference>
<evidence type="ECO:0000256" key="1">
    <source>
        <dbReference type="ARBA" id="ARBA00001941"/>
    </source>
</evidence>
<name>D3SUU3_NATMM</name>
<dbReference type="EMBL" id="CP001932">
    <property type="protein sequence ID" value="ADD05351.1"/>
    <property type="molecule type" value="Genomic_DNA"/>
</dbReference>
<keyword evidence="9" id="KW-0482">Metalloprotease</keyword>
<dbReference type="STRING" id="547559.Nmag_1777"/>
<dbReference type="Gene3D" id="3.40.1830.10">
    <property type="entry name" value="Thermophilic metalloprotease (M29)"/>
    <property type="match status" value="1"/>
</dbReference>
<feature type="region of interest" description="Disordered" evidence="10">
    <location>
        <begin position="49"/>
        <end position="95"/>
    </location>
</feature>
<dbReference type="KEGG" id="nmg:Nmag_1777"/>
<dbReference type="InterPro" id="IPR052170">
    <property type="entry name" value="M29_Exopeptidase"/>
</dbReference>
<dbReference type="RefSeq" id="WP_004267661.1">
    <property type="nucleotide sequence ID" value="NC_013922.1"/>
</dbReference>
<dbReference type="PANTHER" id="PTHR34448">
    <property type="entry name" value="AMINOPEPTIDASE"/>
    <property type="match status" value="1"/>
</dbReference>
<dbReference type="InterPro" id="IPR000787">
    <property type="entry name" value="Peptidase_M29"/>
</dbReference>
<evidence type="ECO:0000256" key="10">
    <source>
        <dbReference type="SAM" id="MobiDB-lite"/>
    </source>
</evidence>
<dbReference type="GeneID" id="8824617"/>
<dbReference type="AlphaFoldDB" id="D3SUU3"/>
<proteinExistence type="inferred from homology"/>
<dbReference type="GO" id="GO:0046872">
    <property type="term" value="F:metal ion binding"/>
    <property type="evidence" value="ECO:0007669"/>
    <property type="project" value="UniProtKB-KW"/>
</dbReference>
<evidence type="ECO:0000256" key="4">
    <source>
        <dbReference type="ARBA" id="ARBA00008236"/>
    </source>
</evidence>
<evidence type="ECO:0000313" key="12">
    <source>
        <dbReference type="EMBL" id="ELY29331.1"/>
    </source>
</evidence>
<evidence type="ECO:0000256" key="7">
    <source>
        <dbReference type="ARBA" id="ARBA00022723"/>
    </source>
</evidence>
<dbReference type="GO" id="GO:0008237">
    <property type="term" value="F:metallopeptidase activity"/>
    <property type="evidence" value="ECO:0007669"/>
    <property type="project" value="UniProtKB-KW"/>
</dbReference>
<dbReference type="InterPro" id="IPR035097">
    <property type="entry name" value="M29_N-terminal"/>
</dbReference>
<dbReference type="eggNOG" id="arCOG01888">
    <property type="taxonomic scope" value="Archaea"/>
</dbReference>
<dbReference type="Proteomes" id="UP000011543">
    <property type="component" value="Unassembled WGS sequence"/>
</dbReference>
<dbReference type="EC" id="3.4.11.-" evidence="11"/>
<evidence type="ECO:0000313" key="14">
    <source>
        <dbReference type="Proteomes" id="UP000011543"/>
    </source>
</evidence>
<evidence type="ECO:0000256" key="2">
    <source>
        <dbReference type="ARBA" id="ARBA00001946"/>
    </source>
</evidence>
<organism evidence="11 13">
    <name type="scientific">Natrialba magadii (strain ATCC 43099 / DSM 3394 / CCM 3739 / CIP 104546 / IAM 13178 / JCM 8861 / NBRC 102185 / NCIMB 2190 / MS3)</name>
    <name type="common">Natronobacterium magadii</name>
    <dbReference type="NCBI Taxonomy" id="547559"/>
    <lineage>
        <taxon>Archaea</taxon>
        <taxon>Methanobacteriati</taxon>
        <taxon>Methanobacteriota</taxon>
        <taxon>Stenosarchaea group</taxon>
        <taxon>Halobacteria</taxon>
        <taxon>Halobacteriales</taxon>
        <taxon>Natrialbaceae</taxon>
        <taxon>Natrialba</taxon>
    </lineage>
</organism>
<reference evidence="11 13" key="2">
    <citation type="journal article" date="2012" name="BMC Genomics">
        <title>A comparative genomics perspective on the genetic content of the alkaliphilic haloarchaeon Natrialba magadii ATCC 43099T.</title>
        <authorList>
            <person name="Siddaramappa S."/>
            <person name="Challacombe J.F."/>
            <person name="Decastro R.E."/>
            <person name="Pfeiffer F."/>
            <person name="Sastre D.E."/>
            <person name="Gimenez M.I."/>
            <person name="Paggi R.A."/>
            <person name="Detter J.C."/>
            <person name="Davenport K.W."/>
            <person name="Goodwin L.A."/>
            <person name="Kyrpides N."/>
            <person name="Tapia R."/>
            <person name="Pitluck S."/>
            <person name="Lucas S."/>
            <person name="Woyke T."/>
            <person name="Maupin-Furlow J.A."/>
        </authorList>
    </citation>
    <scope>NUCLEOTIDE SEQUENCE [LARGE SCALE GENOMIC DNA]</scope>
    <source>
        <strain evidence="11">ATCC 43099</strain>
        <strain evidence="13">ATCC 43099 / DSM 3394 / CCM 3739 / CIP 104546 / IAM 13178 / JCM 8861 / NBRC 102185 / NCIMB 2190 / MS3</strain>
    </source>
</reference>
<reference evidence="13" key="1">
    <citation type="submission" date="2010-02" db="EMBL/GenBank/DDBJ databases">
        <title>Complete sequence of chromosome of Natrialba magadii ATCC 43099.</title>
        <authorList>
            <consortium name="US DOE Joint Genome Institute"/>
            <person name="Lucas S."/>
            <person name="Copeland A."/>
            <person name="Lapidus A."/>
            <person name="Cheng J.-F."/>
            <person name="Bruce D."/>
            <person name="Goodwin L."/>
            <person name="Pitluck S."/>
            <person name="Davenport K."/>
            <person name="Saunders E."/>
            <person name="Detter J.C."/>
            <person name="Han C."/>
            <person name="Tapia R."/>
            <person name="Land M."/>
            <person name="Hauser L."/>
            <person name="Kyrpides N."/>
            <person name="Mikhailova N."/>
            <person name="De Castro R.E."/>
            <person name="Maupin-Furlow J.A."/>
            <person name="Woyke T."/>
        </authorList>
    </citation>
    <scope>NUCLEOTIDE SEQUENCE [LARGE SCALE GENOMIC DNA]</scope>
    <source>
        <strain evidence="13">ATCC 43099 / DSM 3394 / CCM 3739 / CIP 104546 / IAM 13178 / JCM 8861 / NBRC 102185 / NCIMB 2190 / MS3</strain>
    </source>
</reference>
<dbReference type="PANTHER" id="PTHR34448:SF1">
    <property type="entry name" value="BLL6088 PROTEIN"/>
    <property type="match status" value="1"/>
</dbReference>
<accession>D3SUU3</accession>
<evidence type="ECO:0000313" key="13">
    <source>
        <dbReference type="Proteomes" id="UP000001879"/>
    </source>
</evidence>
<sequence>MDPRIRNHAEIIANHSVDLQEGDNVVIDAHPVAEDLVVALHEIIGEKGANPVTTSQRTGKREQRAFLRASESEARSASDKASGEAASPEFETPEHELALIENTDVYIAIRAGDNVTQTSDVDPEVSAAYGKAHRPILNERLSTRWCLTQFPAPANAQLAEMSTEGYENFVWDAVNKDWDDQRELQANMVEILDPAEEVRIVSGDTTDVTMSVAGNPTINDHGEHNLPGGEVFTAPQPDSVEGEVLFDMPLYHQGREITDVYLEFEGGEVVSHSAAKNEEILTEVLNTDDGARRLGELGIGMNRDIDRFTYNMLFDEKMGDTVHMAVGRAYDNTVGEGNEQNESATHVDMIVDMSEDSYIEVDGEVVQRDGTFQFEDGFEE</sequence>
<feature type="compositionally biased region" description="Basic and acidic residues" evidence="10">
    <location>
        <begin position="59"/>
        <end position="82"/>
    </location>
</feature>
<comment type="cofactor">
    <cofactor evidence="2">
        <name>Mg(2+)</name>
        <dbReference type="ChEBI" id="CHEBI:18420"/>
    </cofactor>
</comment>
<reference evidence="12 14" key="3">
    <citation type="journal article" date="2014" name="PLoS Genet.">
        <title>Phylogenetically driven sequencing of extremely halophilic archaea reveals strategies for static and dynamic osmo-response.</title>
        <authorList>
            <person name="Becker E.A."/>
            <person name="Seitzer P.M."/>
            <person name="Tritt A."/>
            <person name="Larsen D."/>
            <person name="Krusor M."/>
            <person name="Yao A.I."/>
            <person name="Wu D."/>
            <person name="Madern D."/>
            <person name="Eisen J.A."/>
            <person name="Darling A.E."/>
            <person name="Facciotti M.T."/>
        </authorList>
    </citation>
    <scope>NUCLEOTIDE SEQUENCE [LARGE SCALE GENOMIC DNA]</scope>
    <source>
        <strain evidence="14">ATCC 43099 / DSM 3394 / CCM 3739 / CIP 104546 / IAM 13178 / JCM 8861 / NBRC 102185 / NCIMB 2190 / MS3</strain>
        <strain evidence="12">MS-3</strain>
    </source>
</reference>
<evidence type="ECO:0000256" key="5">
    <source>
        <dbReference type="ARBA" id="ARBA00022438"/>
    </source>
</evidence>
<dbReference type="Pfam" id="PF02073">
    <property type="entry name" value="Peptidase_M29"/>
    <property type="match status" value="1"/>
</dbReference>
<dbReference type="EMBL" id="AOHS01000037">
    <property type="protein sequence ID" value="ELY29331.1"/>
    <property type="molecule type" value="Genomic_DNA"/>
</dbReference>
<dbReference type="PATRIC" id="fig|547559.17.peg.2263"/>
<keyword evidence="8 11" id="KW-0378">Hydrolase</keyword>
<evidence type="ECO:0000256" key="3">
    <source>
        <dbReference type="ARBA" id="ARBA00001947"/>
    </source>
</evidence>
<evidence type="ECO:0000256" key="9">
    <source>
        <dbReference type="ARBA" id="ARBA00023049"/>
    </source>
</evidence>
<dbReference type="OrthoDB" id="145069at2157"/>